<dbReference type="Proteomes" id="UP000489600">
    <property type="component" value="Unassembled WGS sequence"/>
</dbReference>
<sequence length="325" mass="37445">MNMEIMLPNEEVTTVEFEYKKLEKHCFSCFSLSHEERDCHMTKEGVRDLSKLGINQRKVLNRMEAERRWDYERRQLGPNPNFSYKRTYRDSSLIVSNYRGSFDHREARREPVRNHMEKYTKEAPPRASREPHNRDADRRSQSDIRGALRRGNSYYRPVSQGQVHSSQSATHSRIQPREIGFSDSDLRHHPVLNGNQHGKSISNSKISHTPPPNPRRDPISPIIIPNTRQEEGFSPRPKGPARERLSFSRTSALQRLGETHSSDSGQLQDITVHYLEENETNLVDNRVSALRRSSDPPSFDLVQVTIPNSANPATRRANTKGSTLI</sequence>
<feature type="compositionally biased region" description="Basic and acidic residues" evidence="1">
    <location>
        <begin position="105"/>
        <end position="142"/>
    </location>
</feature>
<organism evidence="3 4">
    <name type="scientific">Arabis nemorensis</name>
    <dbReference type="NCBI Taxonomy" id="586526"/>
    <lineage>
        <taxon>Eukaryota</taxon>
        <taxon>Viridiplantae</taxon>
        <taxon>Streptophyta</taxon>
        <taxon>Embryophyta</taxon>
        <taxon>Tracheophyta</taxon>
        <taxon>Spermatophyta</taxon>
        <taxon>Magnoliopsida</taxon>
        <taxon>eudicotyledons</taxon>
        <taxon>Gunneridae</taxon>
        <taxon>Pentapetalae</taxon>
        <taxon>rosids</taxon>
        <taxon>malvids</taxon>
        <taxon>Brassicales</taxon>
        <taxon>Brassicaceae</taxon>
        <taxon>Arabideae</taxon>
        <taxon>Arabis</taxon>
    </lineage>
</organism>
<evidence type="ECO:0000259" key="2">
    <source>
        <dbReference type="Pfam" id="PF14392"/>
    </source>
</evidence>
<dbReference type="InterPro" id="IPR025836">
    <property type="entry name" value="Zn_knuckle_CX2CX4HX4C"/>
</dbReference>
<name>A0A565AV73_9BRAS</name>
<proteinExistence type="predicted"/>
<dbReference type="EMBL" id="CABITT030000001">
    <property type="protein sequence ID" value="VVA93000.1"/>
    <property type="molecule type" value="Genomic_DNA"/>
</dbReference>
<feature type="compositionally biased region" description="Polar residues" evidence="1">
    <location>
        <begin position="159"/>
        <end position="173"/>
    </location>
</feature>
<feature type="compositionally biased region" description="Polar residues" evidence="1">
    <location>
        <begin position="193"/>
        <end position="207"/>
    </location>
</feature>
<accession>A0A565AV73</accession>
<evidence type="ECO:0000313" key="3">
    <source>
        <dbReference type="EMBL" id="VVA93000.1"/>
    </source>
</evidence>
<feature type="domain" description="Zinc knuckle CX2CX4HX4C" evidence="2">
    <location>
        <begin position="1"/>
        <end position="40"/>
    </location>
</feature>
<evidence type="ECO:0000313" key="4">
    <source>
        <dbReference type="Proteomes" id="UP000489600"/>
    </source>
</evidence>
<feature type="region of interest" description="Disordered" evidence="1">
    <location>
        <begin position="105"/>
        <end position="219"/>
    </location>
</feature>
<comment type="caution">
    <text evidence="3">The sequence shown here is derived from an EMBL/GenBank/DDBJ whole genome shotgun (WGS) entry which is preliminary data.</text>
</comment>
<gene>
    <name evidence="3" type="ORF">ANE_LOCUS3445</name>
</gene>
<dbReference type="Pfam" id="PF14392">
    <property type="entry name" value="zf-CCHC_4"/>
    <property type="match status" value="1"/>
</dbReference>
<evidence type="ECO:0000256" key="1">
    <source>
        <dbReference type="SAM" id="MobiDB-lite"/>
    </source>
</evidence>
<keyword evidence="4" id="KW-1185">Reference proteome</keyword>
<protein>
    <recommendedName>
        <fullName evidence="2">Zinc knuckle CX2CX4HX4C domain-containing protein</fullName>
    </recommendedName>
</protein>
<reference evidence="3" key="1">
    <citation type="submission" date="2019-07" db="EMBL/GenBank/DDBJ databases">
        <authorList>
            <person name="Dittberner H."/>
        </authorList>
    </citation>
    <scope>NUCLEOTIDE SEQUENCE [LARGE SCALE GENOMIC DNA]</scope>
</reference>
<dbReference type="AlphaFoldDB" id="A0A565AV73"/>